<protein>
    <submittedName>
        <fullName evidence="1">Uncharacterized protein</fullName>
    </submittedName>
</protein>
<reference evidence="1 2" key="1">
    <citation type="submission" date="2017-11" db="EMBL/GenBank/DDBJ databases">
        <title>Genomic Encyclopedia of Type Strains, Phase III (KMG-III): the genomes of soil and plant-associated and newly described type strains.</title>
        <authorList>
            <person name="Whitman W."/>
        </authorList>
    </citation>
    <scope>NUCLEOTIDE SEQUENCE [LARGE SCALE GENOMIC DNA]</scope>
    <source>
        <strain evidence="1 2">CGMCC 1.12274</strain>
    </source>
</reference>
<evidence type="ECO:0000313" key="2">
    <source>
        <dbReference type="Proteomes" id="UP000232587"/>
    </source>
</evidence>
<evidence type="ECO:0000313" key="1">
    <source>
        <dbReference type="EMBL" id="PKB13296.1"/>
    </source>
</evidence>
<gene>
    <name evidence="1" type="ORF">B0I00_3333</name>
</gene>
<dbReference type="Proteomes" id="UP000232587">
    <property type="component" value="Unassembled WGS sequence"/>
</dbReference>
<accession>A0A2N0H2X5</accession>
<dbReference type="OrthoDB" id="7510461at2"/>
<sequence>MGSKRLDLISDYARHGFNLRVDCRACRHTAVLNARELTDTCSKRGWSRVMAAVEARLKCRKCGSRDVRCGPSFG</sequence>
<comment type="caution">
    <text evidence="1">The sequence shown here is derived from an EMBL/GenBank/DDBJ whole genome shotgun (WGS) entry which is preliminary data.</text>
</comment>
<dbReference type="AlphaFoldDB" id="A0A2N0H2X5"/>
<dbReference type="RefSeq" id="WP_100868514.1">
    <property type="nucleotide sequence ID" value="NZ_PHUF01000008.1"/>
</dbReference>
<organism evidence="1 2">
    <name type="scientific">Novosphingobium kunmingense</name>
    <dbReference type="NCBI Taxonomy" id="1211806"/>
    <lineage>
        <taxon>Bacteria</taxon>
        <taxon>Pseudomonadati</taxon>
        <taxon>Pseudomonadota</taxon>
        <taxon>Alphaproteobacteria</taxon>
        <taxon>Sphingomonadales</taxon>
        <taxon>Sphingomonadaceae</taxon>
        <taxon>Novosphingobium</taxon>
    </lineage>
</organism>
<keyword evidence="2" id="KW-1185">Reference proteome</keyword>
<name>A0A2N0H2X5_9SPHN</name>
<proteinExistence type="predicted"/>
<dbReference type="EMBL" id="PHUF01000008">
    <property type="protein sequence ID" value="PKB13296.1"/>
    <property type="molecule type" value="Genomic_DNA"/>
</dbReference>